<dbReference type="OrthoDB" id="4382015at2"/>
<accession>A0A2A2WU78</accession>
<feature type="region of interest" description="Disordered" evidence="1">
    <location>
        <begin position="1"/>
        <end position="136"/>
    </location>
</feature>
<keyword evidence="5" id="KW-1185">Reference proteome</keyword>
<evidence type="ECO:0000313" key="5">
    <source>
        <dbReference type="Proteomes" id="UP000218810"/>
    </source>
</evidence>
<proteinExistence type="predicted"/>
<sequence length="298" mass="31016">MADQPGRDDDDAAPSEVTVPPWLRTGPVRDQSDVESVLEPAPDSVSESSPRTGDGRDAADPARIDPEGKGPSREVSPNRIRLGGEGGPDAPDDVTRGRRARDLTSLRLGAVGRPASDGPVSDPAVSDRLKSASPARAGRTRRVALFAAAGVAVLSGSAVLGFVLTRGILSPGEDPTACAPVSDPGHVVGSGPGSLDTPLETVLAFDHAYYAERSAEKAFEAVSPSSRMTLDQLRADGVDRVPEGTTHCVDARELSPTLLEVTLTESPPDSEPVVMRQRVRLAENPDGTWGIVSITPAG</sequence>
<keyword evidence="2" id="KW-0812">Transmembrane</keyword>
<protein>
    <recommendedName>
        <fullName evidence="3">DUF8176 domain-containing protein</fullName>
    </recommendedName>
</protein>
<dbReference type="InterPro" id="IPR058489">
    <property type="entry name" value="DUF8176"/>
</dbReference>
<keyword evidence="2" id="KW-1133">Transmembrane helix</keyword>
<dbReference type="Proteomes" id="UP000218810">
    <property type="component" value="Unassembled WGS sequence"/>
</dbReference>
<evidence type="ECO:0000313" key="4">
    <source>
        <dbReference type="EMBL" id="PAY24593.1"/>
    </source>
</evidence>
<gene>
    <name evidence="4" type="ORF">CEY15_01975</name>
</gene>
<dbReference type="AlphaFoldDB" id="A0A2A2WU78"/>
<dbReference type="EMBL" id="NTGA01000004">
    <property type="protein sequence ID" value="PAY24593.1"/>
    <property type="molecule type" value="Genomic_DNA"/>
</dbReference>
<keyword evidence="2" id="KW-0472">Membrane</keyword>
<feature type="domain" description="DUF8176" evidence="3">
    <location>
        <begin position="176"/>
        <end position="295"/>
    </location>
</feature>
<name>A0A2A2WU78_9ACTN</name>
<feature type="transmembrane region" description="Helical" evidence="2">
    <location>
        <begin position="143"/>
        <end position="164"/>
    </location>
</feature>
<evidence type="ECO:0000259" key="3">
    <source>
        <dbReference type="Pfam" id="PF26527"/>
    </source>
</evidence>
<organism evidence="4 5">
    <name type="scientific">Dietzia natronolimnaea</name>
    <dbReference type="NCBI Taxonomy" id="161920"/>
    <lineage>
        <taxon>Bacteria</taxon>
        <taxon>Bacillati</taxon>
        <taxon>Actinomycetota</taxon>
        <taxon>Actinomycetes</taxon>
        <taxon>Mycobacteriales</taxon>
        <taxon>Dietziaceae</taxon>
        <taxon>Dietzia</taxon>
    </lineage>
</organism>
<evidence type="ECO:0000256" key="1">
    <source>
        <dbReference type="SAM" id="MobiDB-lite"/>
    </source>
</evidence>
<dbReference type="RefSeq" id="WP_095717058.1">
    <property type="nucleotide sequence ID" value="NZ_NTGA01000004.1"/>
</dbReference>
<feature type="compositionally biased region" description="Basic and acidic residues" evidence="1">
    <location>
        <begin position="53"/>
        <end position="72"/>
    </location>
</feature>
<dbReference type="Pfam" id="PF26527">
    <property type="entry name" value="DUF8176"/>
    <property type="match status" value="1"/>
</dbReference>
<evidence type="ECO:0000256" key="2">
    <source>
        <dbReference type="SAM" id="Phobius"/>
    </source>
</evidence>
<comment type="caution">
    <text evidence="4">The sequence shown here is derived from an EMBL/GenBank/DDBJ whole genome shotgun (WGS) entry which is preliminary data.</text>
</comment>
<reference evidence="5" key="1">
    <citation type="submission" date="2017-09" db="EMBL/GenBank/DDBJ databases">
        <authorList>
            <person name="Zhang Y."/>
            <person name="Huang X."/>
            <person name="Liu J."/>
            <person name="Lu L."/>
            <person name="Peng K."/>
        </authorList>
    </citation>
    <scope>NUCLEOTIDE SEQUENCE [LARGE SCALE GENOMIC DNA]</scope>
    <source>
        <strain evidence="5">S-XJ-1</strain>
    </source>
</reference>
<feature type="compositionally biased region" description="Basic and acidic residues" evidence="1">
    <location>
        <begin position="93"/>
        <end position="104"/>
    </location>
</feature>